<proteinExistence type="predicted"/>
<organism evidence="1 2">
    <name type="scientific">[Haemophilus] felis</name>
    <dbReference type="NCBI Taxonomy" id="123822"/>
    <lineage>
        <taxon>Bacteria</taxon>
        <taxon>Pseudomonadati</taxon>
        <taxon>Pseudomonadota</taxon>
        <taxon>Gammaproteobacteria</taxon>
        <taxon>Pasteurellales</taxon>
        <taxon>Pasteurellaceae</taxon>
    </lineage>
</organism>
<dbReference type="OrthoDB" id="5679097at2"/>
<comment type="caution">
    <text evidence="1">The sequence shown here is derived from an EMBL/GenBank/DDBJ whole genome shotgun (WGS) entry which is preliminary data.</text>
</comment>
<dbReference type="STRING" id="123822.B0188_05540"/>
<gene>
    <name evidence="1" type="ORF">B0188_05540</name>
</gene>
<evidence type="ECO:0000313" key="2">
    <source>
        <dbReference type="Proteomes" id="UP000190023"/>
    </source>
</evidence>
<name>A0A1T0B1S0_9PAST</name>
<sequence>MNDRELARAYDRYSDGLLEEHYQKEYAMKHFSEEAKDEYSDEHAVLTEYLSNDDMFWLAVGASANYLAIRDSEIYDIVVNQRFYEKRREEYCVC</sequence>
<dbReference type="Proteomes" id="UP000190023">
    <property type="component" value="Unassembled WGS sequence"/>
</dbReference>
<dbReference type="AlphaFoldDB" id="A0A1T0B1S0"/>
<accession>A0A1T0B1S0</accession>
<reference evidence="1 2" key="1">
    <citation type="submission" date="2017-02" db="EMBL/GenBank/DDBJ databases">
        <title>Draft genome sequence of Haemophilus felis CCUG 31170 type strain.</title>
        <authorList>
            <person name="Engstrom-Jakobsson H."/>
            <person name="Salva-Serra F."/>
            <person name="Thorell K."/>
            <person name="Gonzales-Siles L."/>
            <person name="Karlsson R."/>
            <person name="Boulund F."/>
            <person name="Engstrand L."/>
            <person name="Kristiansson E."/>
            <person name="Moore E."/>
        </authorList>
    </citation>
    <scope>NUCLEOTIDE SEQUENCE [LARGE SCALE GENOMIC DNA]</scope>
    <source>
        <strain evidence="1 2">CCUG 31170</strain>
    </source>
</reference>
<evidence type="ECO:0000313" key="1">
    <source>
        <dbReference type="EMBL" id="OOS04130.1"/>
    </source>
</evidence>
<protein>
    <submittedName>
        <fullName evidence="1">Uncharacterized protein</fullName>
    </submittedName>
</protein>
<keyword evidence="2" id="KW-1185">Reference proteome</keyword>
<dbReference type="EMBL" id="MUYB01000021">
    <property type="protein sequence ID" value="OOS04130.1"/>
    <property type="molecule type" value="Genomic_DNA"/>
</dbReference>